<keyword evidence="2" id="KW-0472">Membrane</keyword>
<protein>
    <submittedName>
        <fullName evidence="3">Uncharacterized protein</fullName>
    </submittedName>
</protein>
<gene>
    <name evidence="3" type="ORF">DM02DRAFT_618056</name>
</gene>
<feature type="region of interest" description="Disordered" evidence="1">
    <location>
        <begin position="74"/>
        <end position="100"/>
    </location>
</feature>
<reference evidence="3 4" key="1">
    <citation type="journal article" date="2018" name="Sci. Rep.">
        <title>Comparative genomics provides insights into the lifestyle and reveals functional heterogeneity of dark septate endophytic fungi.</title>
        <authorList>
            <person name="Knapp D.G."/>
            <person name="Nemeth J.B."/>
            <person name="Barry K."/>
            <person name="Hainaut M."/>
            <person name="Henrissat B."/>
            <person name="Johnson J."/>
            <person name="Kuo A."/>
            <person name="Lim J.H.P."/>
            <person name="Lipzen A."/>
            <person name="Nolan M."/>
            <person name="Ohm R.A."/>
            <person name="Tamas L."/>
            <person name="Grigoriev I.V."/>
            <person name="Spatafora J.W."/>
            <person name="Nagy L.G."/>
            <person name="Kovacs G.M."/>
        </authorList>
    </citation>
    <scope>NUCLEOTIDE SEQUENCE [LARGE SCALE GENOMIC DNA]</scope>
    <source>
        <strain evidence="3 4">DSE2036</strain>
    </source>
</reference>
<keyword evidence="2" id="KW-0812">Transmembrane</keyword>
<proteinExistence type="predicted"/>
<evidence type="ECO:0000256" key="2">
    <source>
        <dbReference type="SAM" id="Phobius"/>
    </source>
</evidence>
<dbReference type="EMBL" id="KZ805504">
    <property type="protein sequence ID" value="PVH95188.1"/>
    <property type="molecule type" value="Genomic_DNA"/>
</dbReference>
<evidence type="ECO:0000313" key="4">
    <source>
        <dbReference type="Proteomes" id="UP000244855"/>
    </source>
</evidence>
<dbReference type="AlphaFoldDB" id="A0A2V1DAR7"/>
<keyword evidence="2" id="KW-1133">Transmembrane helix</keyword>
<sequence length="100" mass="10910">MIAITIIRVSGMVQKGLVGTIWEVYWLVLGGEIGIFITSSIAFRSFFVTRVQSKNSTPPQNGGRFFSSTFAKKFRRRGPSQLDSADEQGLPSIPGAQLTG</sequence>
<accession>A0A2V1DAR7</accession>
<dbReference type="OrthoDB" id="444631at2759"/>
<dbReference type="Proteomes" id="UP000244855">
    <property type="component" value="Unassembled WGS sequence"/>
</dbReference>
<keyword evidence="4" id="KW-1185">Reference proteome</keyword>
<name>A0A2V1DAR7_9PLEO</name>
<feature type="transmembrane region" description="Helical" evidence="2">
    <location>
        <begin position="24"/>
        <end position="47"/>
    </location>
</feature>
<organism evidence="3 4">
    <name type="scientific">Periconia macrospinosa</name>
    <dbReference type="NCBI Taxonomy" id="97972"/>
    <lineage>
        <taxon>Eukaryota</taxon>
        <taxon>Fungi</taxon>
        <taxon>Dikarya</taxon>
        <taxon>Ascomycota</taxon>
        <taxon>Pezizomycotina</taxon>
        <taxon>Dothideomycetes</taxon>
        <taxon>Pleosporomycetidae</taxon>
        <taxon>Pleosporales</taxon>
        <taxon>Massarineae</taxon>
        <taxon>Periconiaceae</taxon>
        <taxon>Periconia</taxon>
    </lineage>
</organism>
<evidence type="ECO:0000256" key="1">
    <source>
        <dbReference type="SAM" id="MobiDB-lite"/>
    </source>
</evidence>
<evidence type="ECO:0000313" key="3">
    <source>
        <dbReference type="EMBL" id="PVH95188.1"/>
    </source>
</evidence>
<dbReference type="STRING" id="97972.A0A2V1DAR7"/>